<protein>
    <submittedName>
        <fullName evidence="1">Uncharacterized protein</fullName>
    </submittedName>
</protein>
<sequence>MGKVPPQIHLPASTHCLVRSRGHVERNLPYINSILAFPFLSSILFPISWQPNSPTKFSFARLSQALPSPIPFSRGHFAPSQRTPSPSLMSSPAHLTRCVFNLSPSPTLALFRASRTSSLPSRFWDSRFKLWETTWSECSSK</sequence>
<organism evidence="1 2">
    <name type="scientific">Lasiosphaeris hirsuta</name>
    <dbReference type="NCBI Taxonomy" id="260670"/>
    <lineage>
        <taxon>Eukaryota</taxon>
        <taxon>Fungi</taxon>
        <taxon>Dikarya</taxon>
        <taxon>Ascomycota</taxon>
        <taxon>Pezizomycotina</taxon>
        <taxon>Sordariomycetes</taxon>
        <taxon>Sordariomycetidae</taxon>
        <taxon>Sordariales</taxon>
        <taxon>Lasiosphaeriaceae</taxon>
        <taxon>Lasiosphaeris</taxon>
    </lineage>
</organism>
<keyword evidence="2" id="KW-1185">Reference proteome</keyword>
<name>A0AA40DNK0_9PEZI</name>
<evidence type="ECO:0000313" key="1">
    <source>
        <dbReference type="EMBL" id="KAK0707736.1"/>
    </source>
</evidence>
<comment type="caution">
    <text evidence="1">The sequence shown here is derived from an EMBL/GenBank/DDBJ whole genome shotgun (WGS) entry which is preliminary data.</text>
</comment>
<gene>
    <name evidence="1" type="ORF">B0H67DRAFT_321523</name>
</gene>
<proteinExistence type="predicted"/>
<dbReference type="EMBL" id="JAUKUA010000006">
    <property type="protein sequence ID" value="KAK0707736.1"/>
    <property type="molecule type" value="Genomic_DNA"/>
</dbReference>
<reference evidence="1" key="1">
    <citation type="submission" date="2023-06" db="EMBL/GenBank/DDBJ databases">
        <title>Genome-scale phylogeny and comparative genomics of the fungal order Sordariales.</title>
        <authorList>
            <consortium name="Lawrence Berkeley National Laboratory"/>
            <person name="Hensen N."/>
            <person name="Bonometti L."/>
            <person name="Westerberg I."/>
            <person name="Brannstrom I.O."/>
            <person name="Guillou S."/>
            <person name="Cros-Aarteil S."/>
            <person name="Calhoun S."/>
            <person name="Haridas S."/>
            <person name="Kuo A."/>
            <person name="Mondo S."/>
            <person name="Pangilinan J."/>
            <person name="Riley R."/>
            <person name="Labutti K."/>
            <person name="Andreopoulos B."/>
            <person name="Lipzen A."/>
            <person name="Chen C."/>
            <person name="Yanf M."/>
            <person name="Daum C."/>
            <person name="Ng V."/>
            <person name="Clum A."/>
            <person name="Steindorff A."/>
            <person name="Ohm R."/>
            <person name="Martin F."/>
            <person name="Silar P."/>
            <person name="Natvig D."/>
            <person name="Lalanne C."/>
            <person name="Gautier V."/>
            <person name="Ament-Velasquez S.L."/>
            <person name="Kruys A."/>
            <person name="Hutchinson M.I."/>
            <person name="Powell A.J."/>
            <person name="Barry K."/>
            <person name="Miller A.N."/>
            <person name="Grigoriev I.V."/>
            <person name="Debuchy R."/>
            <person name="Gladieux P."/>
            <person name="Thoren M.H."/>
            <person name="Johannesson H."/>
        </authorList>
    </citation>
    <scope>NUCLEOTIDE SEQUENCE</scope>
    <source>
        <strain evidence="1">SMH4607-1</strain>
    </source>
</reference>
<accession>A0AA40DNK0</accession>
<dbReference type="Proteomes" id="UP001172102">
    <property type="component" value="Unassembled WGS sequence"/>
</dbReference>
<dbReference type="AlphaFoldDB" id="A0AA40DNK0"/>
<evidence type="ECO:0000313" key="2">
    <source>
        <dbReference type="Proteomes" id="UP001172102"/>
    </source>
</evidence>